<evidence type="ECO:0000256" key="4">
    <source>
        <dbReference type="ARBA" id="ARBA00019430"/>
    </source>
</evidence>
<evidence type="ECO:0000256" key="11">
    <source>
        <dbReference type="SAM" id="Coils"/>
    </source>
</evidence>
<organism evidence="14 15">
    <name type="scientific">Oncorhynchus mykiss</name>
    <name type="common">Rainbow trout</name>
    <name type="synonym">Salmo gairdneri</name>
    <dbReference type="NCBI Taxonomy" id="8022"/>
    <lineage>
        <taxon>Eukaryota</taxon>
        <taxon>Metazoa</taxon>
        <taxon>Chordata</taxon>
        <taxon>Craniata</taxon>
        <taxon>Vertebrata</taxon>
        <taxon>Euteleostomi</taxon>
        <taxon>Actinopterygii</taxon>
        <taxon>Neopterygii</taxon>
        <taxon>Teleostei</taxon>
        <taxon>Protacanthopterygii</taxon>
        <taxon>Salmoniformes</taxon>
        <taxon>Salmonidae</taxon>
        <taxon>Salmoninae</taxon>
        <taxon>Oncorhynchus</taxon>
    </lineage>
</organism>
<dbReference type="GO" id="GO:0005737">
    <property type="term" value="C:cytoplasm"/>
    <property type="evidence" value="ECO:0007669"/>
    <property type="project" value="UniProtKB-SubCell"/>
</dbReference>
<gene>
    <name evidence="14" type="ORF">GSONMT00043866001</name>
</gene>
<dbReference type="PaxDb" id="8022-A0A060WS80"/>
<evidence type="ECO:0000256" key="6">
    <source>
        <dbReference type="ARBA" id="ARBA00023015"/>
    </source>
</evidence>
<evidence type="ECO:0000313" key="14">
    <source>
        <dbReference type="EMBL" id="CDQ69882.1"/>
    </source>
</evidence>
<dbReference type="GO" id="GO:0046983">
    <property type="term" value="F:protein dimerization activity"/>
    <property type="evidence" value="ECO:0007669"/>
    <property type="project" value="InterPro"/>
</dbReference>
<dbReference type="Pfam" id="PF11851">
    <property type="entry name" value="DUF3371"/>
    <property type="match status" value="1"/>
</dbReference>
<keyword evidence="11" id="KW-0175">Coiled coil</keyword>
<dbReference type="Pfam" id="PF15951">
    <property type="entry name" value="MITF_TFEB_C_3_N"/>
    <property type="match status" value="1"/>
</dbReference>
<evidence type="ECO:0000259" key="13">
    <source>
        <dbReference type="PROSITE" id="PS50888"/>
    </source>
</evidence>
<dbReference type="SUPFAM" id="SSF47459">
    <property type="entry name" value="HLH, helix-loop-helix DNA-binding domain"/>
    <property type="match status" value="1"/>
</dbReference>
<dbReference type="EMBL" id="FR904688">
    <property type="protein sequence ID" value="CDQ69882.1"/>
    <property type="molecule type" value="Genomic_DNA"/>
</dbReference>
<feature type="coiled-coil region" evidence="11">
    <location>
        <begin position="334"/>
        <end position="368"/>
    </location>
</feature>
<dbReference type="SMART" id="SM00353">
    <property type="entry name" value="HLH"/>
    <property type="match status" value="1"/>
</dbReference>
<sequence>MGKTHRHSDRHGPGQPMLAEGSSFVPQNLCKSETELNNSWPSRIVNSSYLGVSSVTCRGVIKDHRSLCYCRASLSDFKEKVHTEVCMEQVQSHLEGSKFHLHQAQSQQVKQYLTLGSKVAGGQGGHPHPTGQGGQLLGAVPVMRNGHLAPLSDGSTPSSPVTLLTLASNHDSEVNQRTFVQKVRSLSPCAVANRIPMDAVIDDLISLESGFNDRGLDCMDPSIIMQNNVLSSSMLDIYGGEPGMTTAPHGRMTPTSRPTMLTTVKREVTEHETRVMAKERQKKDNHNLIERRRRYNINYRIKELGTMIPKSNDPDMRWNKGTILKASVEYIKWLQKEQQHARELENRQKKLEQANRRLLLRIQELEIQARAHGLPSMATALGTVELSSHLLKQQKQQQQPLAPQSLQAMVTGATDQGQGVVDDSTTFSDPLSHFTDFFSSTLKEEQRLDEILMDNPLSPFGTDPLLSAGSPDASKDSSHRSSFSSDDGDDDL</sequence>
<evidence type="ECO:0000256" key="10">
    <source>
        <dbReference type="ARBA" id="ARBA00023242"/>
    </source>
</evidence>
<evidence type="ECO:0000256" key="1">
    <source>
        <dbReference type="ARBA" id="ARBA00004123"/>
    </source>
</evidence>
<evidence type="ECO:0000256" key="7">
    <source>
        <dbReference type="ARBA" id="ARBA00023125"/>
    </source>
</evidence>
<evidence type="ECO:0000256" key="5">
    <source>
        <dbReference type="ARBA" id="ARBA00022491"/>
    </source>
</evidence>
<dbReference type="InterPro" id="IPR036638">
    <property type="entry name" value="HLH_DNA-bd_sf"/>
</dbReference>
<dbReference type="Gene3D" id="4.10.280.10">
    <property type="entry name" value="Helix-loop-helix DNA-binding domain"/>
    <property type="match status" value="1"/>
</dbReference>
<keyword evidence="5" id="KW-0678">Repressor</keyword>
<comment type="similarity">
    <text evidence="3">Belongs to the MiT/TFE family.</text>
</comment>
<dbReference type="GO" id="GO:0000978">
    <property type="term" value="F:RNA polymerase II cis-regulatory region sequence-specific DNA binding"/>
    <property type="evidence" value="ECO:0007669"/>
    <property type="project" value="TreeGrafter"/>
</dbReference>
<evidence type="ECO:0000256" key="8">
    <source>
        <dbReference type="ARBA" id="ARBA00023159"/>
    </source>
</evidence>
<dbReference type="InterPro" id="IPR021802">
    <property type="entry name" value="MiT/TFE_C"/>
</dbReference>
<reference evidence="14" key="1">
    <citation type="journal article" date="2014" name="Nat. Commun.">
        <title>The rainbow trout genome provides novel insights into evolution after whole-genome duplication in vertebrates.</title>
        <authorList>
            <person name="Berthelot C."/>
            <person name="Brunet F."/>
            <person name="Chalopin D."/>
            <person name="Juanchich A."/>
            <person name="Bernard M."/>
            <person name="Noel B."/>
            <person name="Bento P."/>
            <person name="Da Silva C."/>
            <person name="Labadie K."/>
            <person name="Alberti A."/>
            <person name="Aury J.M."/>
            <person name="Louis A."/>
            <person name="Dehais P."/>
            <person name="Bardou P."/>
            <person name="Montfort J."/>
            <person name="Klopp C."/>
            <person name="Cabau C."/>
            <person name="Gaspin C."/>
            <person name="Thorgaard G.H."/>
            <person name="Boussaha M."/>
            <person name="Quillet E."/>
            <person name="Guyomard R."/>
            <person name="Galiana D."/>
            <person name="Bobe J."/>
            <person name="Volff J.N."/>
            <person name="Genet C."/>
            <person name="Wincker P."/>
            <person name="Jaillon O."/>
            <person name="Roest Crollius H."/>
            <person name="Guiguen Y."/>
        </authorList>
    </citation>
    <scope>NUCLEOTIDE SEQUENCE [LARGE SCALE GENOMIC DNA]</scope>
</reference>
<reference evidence="14" key="2">
    <citation type="submission" date="2014-03" db="EMBL/GenBank/DDBJ databases">
        <authorList>
            <person name="Genoscope - CEA"/>
        </authorList>
    </citation>
    <scope>NUCLEOTIDE SEQUENCE</scope>
</reference>
<feature type="region of interest" description="Disordered" evidence="12">
    <location>
        <begin position="453"/>
        <end position="492"/>
    </location>
</feature>
<accession>A0A060WS80</accession>
<keyword evidence="7" id="KW-0238">DNA-binding</keyword>
<keyword evidence="6" id="KW-0805">Transcription regulation</keyword>
<evidence type="ECO:0000256" key="2">
    <source>
        <dbReference type="ARBA" id="ARBA00004496"/>
    </source>
</evidence>
<evidence type="ECO:0000256" key="3">
    <source>
        <dbReference type="ARBA" id="ARBA00008289"/>
    </source>
</evidence>
<evidence type="ECO:0000256" key="12">
    <source>
        <dbReference type="SAM" id="MobiDB-lite"/>
    </source>
</evidence>
<dbReference type="CDD" id="cd18925">
    <property type="entry name" value="bHLHzip_TFEC"/>
    <property type="match status" value="1"/>
</dbReference>
<dbReference type="AlphaFoldDB" id="A0A060WS80"/>
<comment type="subcellular location">
    <subcellularLocation>
        <location evidence="2">Cytoplasm</location>
    </subcellularLocation>
    <subcellularLocation>
        <location evidence="1">Nucleus</location>
    </subcellularLocation>
</comment>
<dbReference type="PROSITE" id="PS50888">
    <property type="entry name" value="BHLH"/>
    <property type="match status" value="1"/>
</dbReference>
<dbReference type="GO" id="GO:0005634">
    <property type="term" value="C:nucleus"/>
    <property type="evidence" value="ECO:0007669"/>
    <property type="project" value="UniProtKB-SubCell"/>
</dbReference>
<proteinExistence type="inferred from homology"/>
<dbReference type="PANTHER" id="PTHR45776:SF1">
    <property type="entry name" value="TRANSCRIPTION FACTOR EC"/>
    <property type="match status" value="1"/>
</dbReference>
<evidence type="ECO:0000313" key="15">
    <source>
        <dbReference type="Proteomes" id="UP000193380"/>
    </source>
</evidence>
<name>A0A060WS80_ONCMY</name>
<keyword evidence="8" id="KW-0010">Activator</keyword>
<protein>
    <recommendedName>
        <fullName evidence="4">Transcription factor EC</fullName>
    </recommendedName>
</protein>
<keyword evidence="9" id="KW-0804">Transcription</keyword>
<dbReference type="InterPro" id="IPR031867">
    <property type="entry name" value="MiT/TFE_N"/>
</dbReference>
<dbReference type="InterPro" id="IPR011598">
    <property type="entry name" value="bHLH_dom"/>
</dbReference>
<feature type="region of interest" description="Disordered" evidence="12">
    <location>
        <begin position="1"/>
        <end position="21"/>
    </location>
</feature>
<keyword evidence="10" id="KW-0539">Nucleus</keyword>
<dbReference type="STRING" id="8022.A0A060WS80"/>
<evidence type="ECO:0000256" key="9">
    <source>
        <dbReference type="ARBA" id="ARBA00023163"/>
    </source>
</evidence>
<feature type="domain" description="BHLH" evidence="13">
    <location>
        <begin position="281"/>
        <end position="334"/>
    </location>
</feature>
<dbReference type="PANTHER" id="PTHR45776">
    <property type="entry name" value="MIP04163P"/>
    <property type="match status" value="1"/>
</dbReference>
<dbReference type="FunFam" id="4.10.280.10:FF:000003">
    <property type="entry name" value="microphthalmia-associated transcription factor isoform X1"/>
    <property type="match status" value="1"/>
</dbReference>
<dbReference type="Proteomes" id="UP000193380">
    <property type="component" value="Unassembled WGS sequence"/>
</dbReference>
<dbReference type="Pfam" id="PF00010">
    <property type="entry name" value="HLH"/>
    <property type="match status" value="1"/>
</dbReference>
<dbReference type="GO" id="GO:0000981">
    <property type="term" value="F:DNA-binding transcription factor activity, RNA polymerase II-specific"/>
    <property type="evidence" value="ECO:0007669"/>
    <property type="project" value="TreeGrafter"/>
</dbReference>